<evidence type="ECO:0000256" key="1">
    <source>
        <dbReference type="ARBA" id="ARBA00004651"/>
    </source>
</evidence>
<dbReference type="InterPro" id="IPR018303">
    <property type="entry name" value="ATPase_P-typ_P_site"/>
</dbReference>
<evidence type="ECO:0000256" key="3">
    <source>
        <dbReference type="ARBA" id="ARBA00022475"/>
    </source>
</evidence>
<dbReference type="SMART" id="SM00831">
    <property type="entry name" value="Cation_ATPase_N"/>
    <property type="match status" value="1"/>
</dbReference>
<evidence type="ECO:0000256" key="10">
    <source>
        <dbReference type="ARBA" id="ARBA00049360"/>
    </source>
</evidence>
<dbReference type="Pfam" id="PF00690">
    <property type="entry name" value="Cation_ATPase_N"/>
    <property type="match status" value="1"/>
</dbReference>
<dbReference type="InterPro" id="IPR008250">
    <property type="entry name" value="ATPase_P-typ_transduc_dom_A_sf"/>
</dbReference>
<dbReference type="PANTHER" id="PTHR43294:SF21">
    <property type="entry name" value="CATION TRANSPORTING ATPASE"/>
    <property type="match status" value="1"/>
</dbReference>
<dbReference type="Gene3D" id="1.20.1110.10">
    <property type="entry name" value="Calcium-transporting ATPase, transmembrane domain"/>
    <property type="match status" value="1"/>
</dbReference>
<feature type="transmembrane region" description="Helical" evidence="12">
    <location>
        <begin position="242"/>
        <end position="265"/>
    </location>
</feature>
<dbReference type="Gene3D" id="3.40.50.1000">
    <property type="entry name" value="HAD superfamily/HAD-like"/>
    <property type="match status" value="1"/>
</dbReference>
<feature type="transmembrane region" description="Helical" evidence="12">
    <location>
        <begin position="66"/>
        <end position="86"/>
    </location>
</feature>
<dbReference type="InterPro" id="IPR059000">
    <property type="entry name" value="ATPase_P-type_domA"/>
</dbReference>
<keyword evidence="6" id="KW-0067">ATP-binding</keyword>
<dbReference type="Gene3D" id="3.40.1110.10">
    <property type="entry name" value="Calcium-transporting ATPase, cytoplasmic domain N"/>
    <property type="match status" value="1"/>
</dbReference>
<keyword evidence="15" id="KW-1185">Reference proteome</keyword>
<dbReference type="InterPro" id="IPR023214">
    <property type="entry name" value="HAD_sf"/>
</dbReference>
<feature type="transmembrane region" description="Helical" evidence="12">
    <location>
        <begin position="746"/>
        <end position="767"/>
    </location>
</feature>
<proteinExistence type="inferred from homology"/>
<dbReference type="Proteomes" id="UP001501771">
    <property type="component" value="Unassembled WGS sequence"/>
</dbReference>
<keyword evidence="4 12" id="KW-0812">Transmembrane</keyword>
<evidence type="ECO:0000256" key="12">
    <source>
        <dbReference type="SAM" id="Phobius"/>
    </source>
</evidence>
<dbReference type="SFLD" id="SFLDG00002">
    <property type="entry name" value="C1.7:_P-type_atpase_like"/>
    <property type="match status" value="1"/>
</dbReference>
<evidence type="ECO:0000256" key="6">
    <source>
        <dbReference type="ARBA" id="ARBA00022840"/>
    </source>
</evidence>
<dbReference type="SUPFAM" id="SSF81665">
    <property type="entry name" value="Calcium ATPase, transmembrane domain M"/>
    <property type="match status" value="1"/>
</dbReference>
<protein>
    <submittedName>
        <fullName evidence="14">Cation-transporting P-type ATPase</fullName>
    </submittedName>
</protein>
<dbReference type="Pfam" id="PF00122">
    <property type="entry name" value="E1-E2_ATPase"/>
    <property type="match status" value="1"/>
</dbReference>
<evidence type="ECO:0000256" key="7">
    <source>
        <dbReference type="ARBA" id="ARBA00022967"/>
    </source>
</evidence>
<dbReference type="SUPFAM" id="SSF81660">
    <property type="entry name" value="Metal cation-transporting ATPase, ATP-binding domain N"/>
    <property type="match status" value="1"/>
</dbReference>
<dbReference type="InterPro" id="IPR050510">
    <property type="entry name" value="Cation_transp_ATPase_P-type"/>
</dbReference>
<evidence type="ECO:0000256" key="8">
    <source>
        <dbReference type="ARBA" id="ARBA00022989"/>
    </source>
</evidence>
<evidence type="ECO:0000256" key="2">
    <source>
        <dbReference type="ARBA" id="ARBA00005675"/>
    </source>
</evidence>
<feature type="transmembrane region" description="Helical" evidence="12">
    <location>
        <begin position="821"/>
        <end position="843"/>
    </location>
</feature>
<accession>A0ABP5M1P4</accession>
<comment type="catalytic activity">
    <reaction evidence="10">
        <text>ATP + H2O = ADP + phosphate + H(+)</text>
        <dbReference type="Rhea" id="RHEA:13065"/>
        <dbReference type="ChEBI" id="CHEBI:15377"/>
        <dbReference type="ChEBI" id="CHEBI:15378"/>
        <dbReference type="ChEBI" id="CHEBI:30616"/>
        <dbReference type="ChEBI" id="CHEBI:43474"/>
        <dbReference type="ChEBI" id="CHEBI:456216"/>
    </reaction>
</comment>
<comment type="subcellular location">
    <subcellularLocation>
        <location evidence="1">Cell membrane</location>
        <topology evidence="1">Multi-pass membrane protein</topology>
    </subcellularLocation>
</comment>
<dbReference type="InterPro" id="IPR004014">
    <property type="entry name" value="ATPase_P-typ_cation-transptr_N"/>
</dbReference>
<feature type="transmembrane region" description="Helical" evidence="12">
    <location>
        <begin position="855"/>
        <end position="876"/>
    </location>
</feature>
<feature type="transmembrane region" description="Helical" evidence="12">
    <location>
        <begin position="779"/>
        <end position="800"/>
    </location>
</feature>
<dbReference type="Pfam" id="PF00689">
    <property type="entry name" value="Cation_ATPase_C"/>
    <property type="match status" value="1"/>
</dbReference>
<dbReference type="InterPro" id="IPR023299">
    <property type="entry name" value="ATPase_P-typ_cyto_dom_N"/>
</dbReference>
<dbReference type="PRINTS" id="PR00119">
    <property type="entry name" value="CATATPASE"/>
</dbReference>
<name>A0ABP5M1P4_9ACTN</name>
<feature type="region of interest" description="Disordered" evidence="11">
    <location>
        <begin position="1"/>
        <end position="30"/>
    </location>
</feature>
<comment type="similarity">
    <text evidence="2">Belongs to the cation transport ATPase (P-type) (TC 3.A.3) family. Type IIA subfamily.</text>
</comment>
<keyword evidence="8 12" id="KW-1133">Transmembrane helix</keyword>
<evidence type="ECO:0000259" key="13">
    <source>
        <dbReference type="SMART" id="SM00831"/>
    </source>
</evidence>
<dbReference type="SUPFAM" id="SSF56784">
    <property type="entry name" value="HAD-like"/>
    <property type="match status" value="1"/>
</dbReference>
<dbReference type="NCBIfam" id="TIGR01494">
    <property type="entry name" value="ATPase_P-type"/>
    <property type="match status" value="2"/>
</dbReference>
<sequence length="882" mass="91442">MRGVDGPVTRQPDRGLGGPPEARPTDVPPSGARLAGLTTHEAFLLAQAEGPNSLPRPRRTPGWRMLLAQMTHFFALMLWVAAGLALLAGMPALGLAIALIVFLNGTFAFVQEHRADRAAEKLGNLMPATARVRRDGQPRTVHVTELVRGDVVLLSAGDRVPADLVVGRGEELEVDESMLTGESVPARVGPGQHLFAGTFVAQGDAAGLVEATGSHTRLADIAALTEAATRPASPLSVQLNRLVRLVAAIALAVGVVLAGVGIALGSSVTTALLFGVGVTVALVPEGLLPTVTLSLARGAQRMASQHALVRRLEAVETLGATTFICTDKTGTITRNQMSVVEVWTPAGTVVPRGAGYDPAGIVTGDPAAVRLARAGATAARACVLGRAVPRDGEWVPEGDPMEVALDTLASRLGAMDVPPTARLPFSNERLFSAAVVDGRLHVLGAPETVLAVCSHDLGPEQATAVLNEYADQGRRVLATARAAPGVPALTQEDLRHALDLPLELLSLVAIEDPPRDGVREALHSCRTAGIRVAMMTGDNARTAAAVARQVGLLGPGGVVVEGAALPADDTALADLLDTAQGAVVARVSPADKLRIAGALRRHGHVVAMTGDGVNDAAALRGADVGVAMGKSGSDVARQSADLVLLDDHFATIVRAIELGRATYANVRRFLTFHLTDNVAELAPFAVWALSGGAIPAAIGVLQVLALDIGTDMLPALALGAEPASRRTMDGPRRQDNVADGAVLRRALLVLGLFEASVSMAAFLWVLHGGGWALGETPDGTLLASASGTTFAVIAVAQIANAFACRSETHPAWRLNPLRNPLVLVAVGTELVLLVTFLGVPWVSDLLGGAWPPLGGWVWAVGAGLLLIAVDAGHKWLRARRRG</sequence>
<evidence type="ECO:0000313" key="15">
    <source>
        <dbReference type="Proteomes" id="UP001501771"/>
    </source>
</evidence>
<gene>
    <name evidence="14" type="ORF">GCM10009844_43740</name>
</gene>
<feature type="transmembrane region" description="Helical" evidence="12">
    <location>
        <begin position="92"/>
        <end position="110"/>
    </location>
</feature>
<dbReference type="PRINTS" id="PR00120">
    <property type="entry name" value="HATPASE"/>
</dbReference>
<dbReference type="PROSITE" id="PS00154">
    <property type="entry name" value="ATPASE_E1_E2"/>
    <property type="match status" value="1"/>
</dbReference>
<dbReference type="EMBL" id="BAAAQR010000018">
    <property type="protein sequence ID" value="GAA2155962.1"/>
    <property type="molecule type" value="Genomic_DNA"/>
</dbReference>
<dbReference type="SFLD" id="SFLDF00027">
    <property type="entry name" value="p-type_atpase"/>
    <property type="match status" value="1"/>
</dbReference>
<keyword evidence="5" id="KW-0547">Nucleotide-binding</keyword>
<dbReference type="InterPro" id="IPR023298">
    <property type="entry name" value="ATPase_P-typ_TM_dom_sf"/>
</dbReference>
<keyword evidence="3" id="KW-1003">Cell membrane</keyword>
<dbReference type="InterPro" id="IPR044492">
    <property type="entry name" value="P_typ_ATPase_HD_dom"/>
</dbReference>
<dbReference type="InterPro" id="IPR001757">
    <property type="entry name" value="P_typ_ATPase"/>
</dbReference>
<dbReference type="Pfam" id="PF00702">
    <property type="entry name" value="Hydrolase"/>
    <property type="match status" value="1"/>
</dbReference>
<evidence type="ECO:0000256" key="9">
    <source>
        <dbReference type="ARBA" id="ARBA00023136"/>
    </source>
</evidence>
<evidence type="ECO:0000313" key="14">
    <source>
        <dbReference type="EMBL" id="GAA2155962.1"/>
    </source>
</evidence>
<keyword evidence="9 12" id="KW-0472">Membrane</keyword>
<dbReference type="InterPro" id="IPR036412">
    <property type="entry name" value="HAD-like_sf"/>
</dbReference>
<reference evidence="15" key="1">
    <citation type="journal article" date="2019" name="Int. J. Syst. Evol. Microbiol.">
        <title>The Global Catalogue of Microorganisms (GCM) 10K type strain sequencing project: providing services to taxonomists for standard genome sequencing and annotation.</title>
        <authorList>
            <consortium name="The Broad Institute Genomics Platform"/>
            <consortium name="The Broad Institute Genome Sequencing Center for Infectious Disease"/>
            <person name="Wu L."/>
            <person name="Ma J."/>
        </authorList>
    </citation>
    <scope>NUCLEOTIDE SEQUENCE [LARGE SCALE GENOMIC DNA]</scope>
    <source>
        <strain evidence="15">JCM 16022</strain>
    </source>
</reference>
<dbReference type="SUPFAM" id="SSF81653">
    <property type="entry name" value="Calcium ATPase, transduction domain A"/>
    <property type="match status" value="1"/>
</dbReference>
<dbReference type="PANTHER" id="PTHR43294">
    <property type="entry name" value="SODIUM/POTASSIUM-TRANSPORTING ATPASE SUBUNIT ALPHA"/>
    <property type="match status" value="1"/>
</dbReference>
<feature type="transmembrane region" description="Helical" evidence="12">
    <location>
        <begin position="271"/>
        <end position="296"/>
    </location>
</feature>
<dbReference type="Gene3D" id="2.70.150.10">
    <property type="entry name" value="Calcium-transporting ATPase, cytoplasmic transduction domain A"/>
    <property type="match status" value="1"/>
</dbReference>
<dbReference type="SFLD" id="SFLDS00003">
    <property type="entry name" value="Haloacid_Dehalogenase"/>
    <property type="match status" value="1"/>
</dbReference>
<dbReference type="InterPro" id="IPR006068">
    <property type="entry name" value="ATPase_P-typ_cation-transptr_C"/>
</dbReference>
<keyword evidence="7" id="KW-1278">Translocase</keyword>
<feature type="domain" description="Cation-transporting P-type ATPase N-terminal" evidence="13">
    <location>
        <begin position="19"/>
        <end position="90"/>
    </location>
</feature>
<evidence type="ECO:0000256" key="11">
    <source>
        <dbReference type="SAM" id="MobiDB-lite"/>
    </source>
</evidence>
<evidence type="ECO:0000256" key="5">
    <source>
        <dbReference type="ARBA" id="ARBA00022741"/>
    </source>
</evidence>
<evidence type="ECO:0000256" key="4">
    <source>
        <dbReference type="ARBA" id="ARBA00022692"/>
    </source>
</evidence>
<comment type="caution">
    <text evidence="14">The sequence shown here is derived from an EMBL/GenBank/DDBJ whole genome shotgun (WGS) entry which is preliminary data.</text>
</comment>
<organism evidence="14 15">
    <name type="scientific">Nocardioides koreensis</name>
    <dbReference type="NCBI Taxonomy" id="433651"/>
    <lineage>
        <taxon>Bacteria</taxon>
        <taxon>Bacillati</taxon>
        <taxon>Actinomycetota</taxon>
        <taxon>Actinomycetes</taxon>
        <taxon>Propionibacteriales</taxon>
        <taxon>Nocardioidaceae</taxon>
        <taxon>Nocardioides</taxon>
    </lineage>
</organism>